<reference evidence="15 16" key="1">
    <citation type="submission" date="2020-04" db="EMBL/GenBank/DDBJ databases">
        <title>Usitatibacter rugosus gen. nov., sp. nov. and Usitatibacter palustris sp. nov., novel members of Usitatibacteraceae fam. nov. within the order Nitrosomonadales isolated from soil.</title>
        <authorList>
            <person name="Huber K.J."/>
            <person name="Neumann-Schaal M."/>
            <person name="Geppert A."/>
            <person name="Luckner M."/>
            <person name="Wanner G."/>
            <person name="Overmann J."/>
        </authorList>
    </citation>
    <scope>NUCLEOTIDE SEQUENCE [LARGE SCALE GENOMIC DNA]</scope>
    <source>
        <strain evidence="15 16">0125_3</strain>
    </source>
</reference>
<dbReference type="Gene3D" id="3.40.50.2000">
    <property type="entry name" value="Glycogen Phosphorylase B"/>
    <property type="match status" value="2"/>
</dbReference>
<evidence type="ECO:0000256" key="9">
    <source>
        <dbReference type="ARBA" id="ARBA00043995"/>
    </source>
</evidence>
<feature type="region of interest" description="Disordered" evidence="14">
    <location>
        <begin position="312"/>
        <end position="340"/>
    </location>
</feature>
<evidence type="ECO:0000256" key="1">
    <source>
        <dbReference type="ARBA" id="ARBA00004515"/>
    </source>
</evidence>
<evidence type="ECO:0000256" key="8">
    <source>
        <dbReference type="ARBA" id="ARBA00023136"/>
    </source>
</evidence>
<sequence length="340" mass="36236">MAGTRVLFVKLSSLGDVIHHLPAVTDLCARRPEVRIHWAVEEAYADLVRLHPAIEQAIAVPLRRIRSHLASRSAWHDLSAARRNLGRHPYDYVIDTQGLLKSALVARLAHGARFGFDRASAREKIAARFYDQALPVARDQHAVERNRRLVADVFGYEVDTLPDYGIAPPPSAPSWAPPRYYVALHATSRADKHWPEAHWIELAKRLAAQGLVAVYPGGSAAERNAAARLAQQSPGAMLAPPMSLVEAAALLSQADGVVGVDTGLTHLAVALDVPTLGIYTATDPALTGLHGGPKAVNLGGKGLVPSVDEVERALGYGSAPEAEPEASSESAPVDPDPAAG</sequence>
<evidence type="ECO:0000256" key="4">
    <source>
        <dbReference type="ARBA" id="ARBA00022519"/>
    </source>
</evidence>
<evidence type="ECO:0000256" key="5">
    <source>
        <dbReference type="ARBA" id="ARBA00022676"/>
    </source>
</evidence>
<dbReference type="PANTHER" id="PTHR30160">
    <property type="entry name" value="TETRAACYLDISACCHARIDE 4'-KINASE-RELATED"/>
    <property type="match status" value="1"/>
</dbReference>
<organism evidence="15 16">
    <name type="scientific">Usitatibacter rugosus</name>
    <dbReference type="NCBI Taxonomy" id="2732067"/>
    <lineage>
        <taxon>Bacteria</taxon>
        <taxon>Pseudomonadati</taxon>
        <taxon>Pseudomonadota</taxon>
        <taxon>Betaproteobacteria</taxon>
        <taxon>Nitrosomonadales</taxon>
        <taxon>Usitatibacteraceae</taxon>
        <taxon>Usitatibacter</taxon>
    </lineage>
</organism>
<dbReference type="KEGG" id="uru:DSM104443_00058"/>
<dbReference type="InterPro" id="IPR002201">
    <property type="entry name" value="Glyco_trans_9"/>
</dbReference>
<comment type="subcellular location">
    <subcellularLocation>
        <location evidence="1">Cell inner membrane</location>
        <topology evidence="1">Peripheral membrane protein</topology>
        <orientation evidence="1">Cytoplasmic side</orientation>
    </subcellularLocation>
</comment>
<evidence type="ECO:0000256" key="12">
    <source>
        <dbReference type="ARBA" id="ARBA00044330"/>
    </source>
</evidence>
<dbReference type="GO" id="GO:0005829">
    <property type="term" value="C:cytosol"/>
    <property type="evidence" value="ECO:0007669"/>
    <property type="project" value="TreeGrafter"/>
</dbReference>
<evidence type="ECO:0000256" key="3">
    <source>
        <dbReference type="ARBA" id="ARBA00022475"/>
    </source>
</evidence>
<keyword evidence="7" id="KW-0448">Lipopolysaccharide biosynthesis</keyword>
<evidence type="ECO:0000256" key="10">
    <source>
        <dbReference type="ARBA" id="ARBA00044041"/>
    </source>
</evidence>
<dbReference type="InterPro" id="IPR051199">
    <property type="entry name" value="LPS_LOS_Heptosyltrfase"/>
</dbReference>
<proteinExistence type="inferred from homology"/>
<keyword evidence="8" id="KW-0472">Membrane</keyword>
<name>A0A6M4GRR3_9PROT</name>
<dbReference type="GO" id="GO:0009244">
    <property type="term" value="P:lipopolysaccharide core region biosynthetic process"/>
    <property type="evidence" value="ECO:0007669"/>
    <property type="project" value="InterPro"/>
</dbReference>
<dbReference type="SUPFAM" id="SSF53756">
    <property type="entry name" value="UDP-Glycosyltransferase/glycogen phosphorylase"/>
    <property type="match status" value="1"/>
</dbReference>
<evidence type="ECO:0000313" key="16">
    <source>
        <dbReference type="Proteomes" id="UP000501534"/>
    </source>
</evidence>
<evidence type="ECO:0000256" key="14">
    <source>
        <dbReference type="SAM" id="MobiDB-lite"/>
    </source>
</evidence>
<keyword evidence="5" id="KW-0328">Glycosyltransferase</keyword>
<comment type="similarity">
    <text evidence="9">Belongs to the glycosyltransferase 9 family.</text>
</comment>
<accession>A0A6M4GRR3</accession>
<keyword evidence="4" id="KW-0997">Cell inner membrane</keyword>
<dbReference type="RefSeq" id="WP_171088726.1">
    <property type="nucleotide sequence ID" value="NZ_CP053069.1"/>
</dbReference>
<feature type="compositionally biased region" description="Low complexity" evidence="14">
    <location>
        <begin position="318"/>
        <end position="332"/>
    </location>
</feature>
<evidence type="ECO:0000256" key="2">
    <source>
        <dbReference type="ARBA" id="ARBA00004713"/>
    </source>
</evidence>
<evidence type="ECO:0000256" key="13">
    <source>
        <dbReference type="ARBA" id="ARBA00049201"/>
    </source>
</evidence>
<protein>
    <recommendedName>
        <fullName evidence="11">Lipopolysaccharide heptosyltransferase 1</fullName>
        <ecNumber evidence="10">2.4.99.23</ecNumber>
    </recommendedName>
    <alternativeName>
        <fullName evidence="12">ADP-heptose:lipopolysaccharide heptosyltransferase I</fullName>
    </alternativeName>
</protein>
<evidence type="ECO:0000256" key="7">
    <source>
        <dbReference type="ARBA" id="ARBA00022985"/>
    </source>
</evidence>
<evidence type="ECO:0000313" key="15">
    <source>
        <dbReference type="EMBL" id="QJR09023.1"/>
    </source>
</evidence>
<evidence type="ECO:0000256" key="6">
    <source>
        <dbReference type="ARBA" id="ARBA00022679"/>
    </source>
</evidence>
<dbReference type="NCBIfam" id="TIGR02193">
    <property type="entry name" value="heptsyl_trn_I"/>
    <property type="match status" value="1"/>
</dbReference>
<dbReference type="AlphaFoldDB" id="A0A6M4GRR3"/>
<comment type="catalytic activity">
    <reaction evidence="13">
        <text>an alpha-Kdo-(2-&gt;4)-alpha-Kdo-(2-&gt;6)-lipid A + ADP-L-glycero-beta-D-manno-heptose = an L-alpha-D-Hep-(1-&gt;5)-[alpha-Kdo-(2-&gt;4)]-alpha-Kdo-(2-&gt;6)-lipid A + ADP + H(+)</text>
        <dbReference type="Rhea" id="RHEA:74067"/>
        <dbReference type="ChEBI" id="CHEBI:15378"/>
        <dbReference type="ChEBI" id="CHEBI:61506"/>
        <dbReference type="ChEBI" id="CHEBI:176431"/>
        <dbReference type="ChEBI" id="CHEBI:193068"/>
        <dbReference type="ChEBI" id="CHEBI:456216"/>
        <dbReference type="EC" id="2.4.99.23"/>
    </reaction>
</comment>
<dbReference type="GO" id="GO:0008713">
    <property type="term" value="F:ADP-heptose-lipopolysaccharide heptosyltransferase activity"/>
    <property type="evidence" value="ECO:0007669"/>
    <property type="project" value="TreeGrafter"/>
</dbReference>
<dbReference type="Pfam" id="PF01075">
    <property type="entry name" value="Glyco_transf_9"/>
    <property type="match status" value="1"/>
</dbReference>
<dbReference type="EMBL" id="CP053069">
    <property type="protein sequence ID" value="QJR09023.1"/>
    <property type="molecule type" value="Genomic_DNA"/>
</dbReference>
<dbReference type="InterPro" id="IPR011908">
    <property type="entry name" value="LipoPS_heptosylTferase-I"/>
</dbReference>
<comment type="pathway">
    <text evidence="2">Bacterial outer membrane biogenesis; LPS core biosynthesis.</text>
</comment>
<keyword evidence="6 15" id="KW-0808">Transferase</keyword>
<evidence type="ECO:0000256" key="11">
    <source>
        <dbReference type="ARBA" id="ARBA00044190"/>
    </source>
</evidence>
<dbReference type="EC" id="2.4.99.23" evidence="10"/>
<dbReference type="Proteomes" id="UP000501534">
    <property type="component" value="Chromosome"/>
</dbReference>
<gene>
    <name evidence="15" type="primary">rfaC</name>
    <name evidence="15" type="ORF">DSM104443_00058</name>
</gene>
<dbReference type="PANTHER" id="PTHR30160:SF19">
    <property type="entry name" value="LIPOPOLYSACCHARIDE HEPTOSYLTRANSFERASE 1"/>
    <property type="match status" value="1"/>
</dbReference>
<keyword evidence="3" id="KW-1003">Cell membrane</keyword>
<keyword evidence="16" id="KW-1185">Reference proteome</keyword>
<dbReference type="GO" id="GO:0005886">
    <property type="term" value="C:plasma membrane"/>
    <property type="evidence" value="ECO:0007669"/>
    <property type="project" value="UniProtKB-SubCell"/>
</dbReference>
<dbReference type="CDD" id="cd03789">
    <property type="entry name" value="GT9_LPS_heptosyltransferase"/>
    <property type="match status" value="1"/>
</dbReference>